<dbReference type="Pfam" id="PF07377">
    <property type="entry name" value="DUF1493"/>
    <property type="match status" value="1"/>
</dbReference>
<dbReference type="EMBL" id="JAOCAP010000008">
    <property type="protein sequence ID" value="MDH1319966.1"/>
    <property type="molecule type" value="Genomic_DNA"/>
</dbReference>
<comment type="caution">
    <text evidence="1">The sequence shown here is derived from an EMBL/GenBank/DDBJ whole genome shotgun (WGS) entry which is preliminary data.</text>
</comment>
<evidence type="ECO:0000313" key="1">
    <source>
        <dbReference type="EMBL" id="MDH1319966.1"/>
    </source>
</evidence>
<dbReference type="RefSeq" id="WP_163332922.1">
    <property type="nucleotide sequence ID" value="NZ_JAOCAP010000008.1"/>
</dbReference>
<sequence>MNSENDVFKFFRENLPEQGTFTGKRIPLELDDVLQDYTDLDDIVYVIEKFEKKYLINVPTQNYFPWTQTWFFRKWFTQEPVKQISKPLTVRMFAEAVKAGTWIHH</sequence>
<proteinExistence type="predicted"/>
<accession>A0AA42TKK9</accession>
<dbReference type="AlphaFoldDB" id="A0AA42TKK9"/>
<protein>
    <submittedName>
        <fullName evidence="1">DUF1493 family protein</fullName>
    </submittedName>
</protein>
<reference evidence="1" key="1">
    <citation type="submission" date="2022-09" db="EMBL/GenBank/DDBJ databases">
        <title>Intensive care unit water sources are persistently colonized with multi-drug resistant bacteria and are the site of extensive horizontal gene transfer of antibiotic resistance genes.</title>
        <authorList>
            <person name="Diorio-Toth L."/>
        </authorList>
    </citation>
    <scope>NUCLEOTIDE SEQUENCE</scope>
    <source>
        <strain evidence="1">GD03936</strain>
    </source>
</reference>
<dbReference type="InterPro" id="IPR010862">
    <property type="entry name" value="DUF1493"/>
</dbReference>
<gene>
    <name evidence="1" type="ORF">N5C39_16480</name>
</gene>
<name>A0AA42TKK9_9ENTR</name>
<dbReference type="Proteomes" id="UP001158416">
    <property type="component" value="Unassembled WGS sequence"/>
</dbReference>
<evidence type="ECO:0000313" key="2">
    <source>
        <dbReference type="Proteomes" id="UP001158416"/>
    </source>
</evidence>
<organism evidence="1 2">
    <name type="scientific">Enterobacter bugandensis</name>
    <dbReference type="NCBI Taxonomy" id="881260"/>
    <lineage>
        <taxon>Bacteria</taxon>
        <taxon>Pseudomonadati</taxon>
        <taxon>Pseudomonadota</taxon>
        <taxon>Gammaproteobacteria</taxon>
        <taxon>Enterobacterales</taxon>
        <taxon>Enterobacteriaceae</taxon>
        <taxon>Enterobacter</taxon>
    </lineage>
</organism>